<evidence type="ECO:0000256" key="11">
    <source>
        <dbReference type="ARBA" id="ARBA00023136"/>
    </source>
</evidence>
<dbReference type="PROSITE" id="PS50109">
    <property type="entry name" value="HIS_KIN"/>
    <property type="match status" value="1"/>
</dbReference>
<dbReference type="InterPro" id="IPR035965">
    <property type="entry name" value="PAS-like_dom_sf"/>
</dbReference>
<evidence type="ECO:0000256" key="7">
    <source>
        <dbReference type="ARBA" id="ARBA00022741"/>
    </source>
</evidence>
<dbReference type="AlphaFoldDB" id="A0A5C4S9B1"/>
<keyword evidence="5" id="KW-0597">Phosphoprotein</keyword>
<dbReference type="CDD" id="cd06225">
    <property type="entry name" value="HAMP"/>
    <property type="match status" value="1"/>
</dbReference>
<comment type="subcellular location">
    <subcellularLocation>
        <location evidence="2">Cell membrane</location>
    </subcellularLocation>
</comment>
<accession>A0A5C4S9B1</accession>
<keyword evidence="16" id="KW-1185">Reference proteome</keyword>
<dbReference type="GO" id="GO:0000156">
    <property type="term" value="F:phosphorelay response regulator activity"/>
    <property type="evidence" value="ECO:0007669"/>
    <property type="project" value="TreeGrafter"/>
</dbReference>
<dbReference type="OrthoDB" id="9813151at2"/>
<dbReference type="Pfam" id="PF00672">
    <property type="entry name" value="HAMP"/>
    <property type="match status" value="1"/>
</dbReference>
<evidence type="ECO:0000256" key="12">
    <source>
        <dbReference type="SAM" id="Phobius"/>
    </source>
</evidence>
<dbReference type="PROSITE" id="PS50885">
    <property type="entry name" value="HAMP"/>
    <property type="match status" value="1"/>
</dbReference>
<keyword evidence="10" id="KW-0902">Two-component regulatory system</keyword>
<keyword evidence="6" id="KW-0808">Transferase</keyword>
<evidence type="ECO:0000256" key="4">
    <source>
        <dbReference type="ARBA" id="ARBA00022475"/>
    </source>
</evidence>
<evidence type="ECO:0000313" key="16">
    <source>
        <dbReference type="Proteomes" id="UP000308271"/>
    </source>
</evidence>
<dbReference type="SUPFAM" id="SSF47384">
    <property type="entry name" value="Homodimeric domain of signal transducing histidine kinase"/>
    <property type="match status" value="1"/>
</dbReference>
<dbReference type="Gene3D" id="3.30.565.10">
    <property type="entry name" value="Histidine kinase-like ATPase, C-terminal domain"/>
    <property type="match status" value="1"/>
</dbReference>
<dbReference type="InterPro" id="IPR036890">
    <property type="entry name" value="HATPase_C_sf"/>
</dbReference>
<name>A0A5C4S9B1_CHLTI</name>
<keyword evidence="12" id="KW-1133">Transmembrane helix</keyword>
<dbReference type="PANTHER" id="PTHR42878">
    <property type="entry name" value="TWO-COMPONENT HISTIDINE KINASE"/>
    <property type="match status" value="1"/>
</dbReference>
<dbReference type="InterPro" id="IPR036097">
    <property type="entry name" value="HisK_dim/P_sf"/>
</dbReference>
<dbReference type="SMART" id="SM00388">
    <property type="entry name" value="HisKA"/>
    <property type="match status" value="1"/>
</dbReference>
<dbReference type="InterPro" id="IPR004358">
    <property type="entry name" value="Sig_transdc_His_kin-like_C"/>
</dbReference>
<dbReference type="SUPFAM" id="SSF55874">
    <property type="entry name" value="ATPase domain of HSP90 chaperone/DNA topoisomerase II/histidine kinase"/>
    <property type="match status" value="1"/>
</dbReference>
<dbReference type="GO" id="GO:0005886">
    <property type="term" value="C:plasma membrane"/>
    <property type="evidence" value="ECO:0007669"/>
    <property type="project" value="UniProtKB-SubCell"/>
</dbReference>
<dbReference type="Gene3D" id="1.10.287.130">
    <property type="match status" value="1"/>
</dbReference>
<proteinExistence type="predicted"/>
<feature type="domain" description="Histidine kinase" evidence="13">
    <location>
        <begin position="389"/>
        <end position="605"/>
    </location>
</feature>
<dbReference type="SMART" id="SM00304">
    <property type="entry name" value="HAMP"/>
    <property type="match status" value="1"/>
</dbReference>
<evidence type="ECO:0000259" key="13">
    <source>
        <dbReference type="PROSITE" id="PS50109"/>
    </source>
</evidence>
<dbReference type="FunFam" id="3.30.565.10:FF:000023">
    <property type="entry name" value="PAS domain-containing sensor histidine kinase"/>
    <property type="match status" value="1"/>
</dbReference>
<dbReference type="InterPro" id="IPR003661">
    <property type="entry name" value="HisK_dim/P_dom"/>
</dbReference>
<dbReference type="Pfam" id="PF00512">
    <property type="entry name" value="HisKA"/>
    <property type="match status" value="1"/>
</dbReference>
<feature type="domain" description="HAMP" evidence="14">
    <location>
        <begin position="202"/>
        <end position="254"/>
    </location>
</feature>
<keyword evidence="7" id="KW-0547">Nucleotide-binding</keyword>
<evidence type="ECO:0000256" key="8">
    <source>
        <dbReference type="ARBA" id="ARBA00022777"/>
    </source>
</evidence>
<keyword evidence="9" id="KW-0067">ATP-binding</keyword>
<dbReference type="CDD" id="cd00075">
    <property type="entry name" value="HATPase"/>
    <property type="match status" value="1"/>
</dbReference>
<evidence type="ECO:0000256" key="10">
    <source>
        <dbReference type="ARBA" id="ARBA00023012"/>
    </source>
</evidence>
<dbReference type="GO" id="GO:0005524">
    <property type="term" value="F:ATP binding"/>
    <property type="evidence" value="ECO:0007669"/>
    <property type="project" value="UniProtKB-KW"/>
</dbReference>
<comment type="catalytic activity">
    <reaction evidence="1">
        <text>ATP + protein L-histidine = ADP + protein N-phospho-L-histidine.</text>
        <dbReference type="EC" id="2.7.13.3"/>
    </reaction>
</comment>
<dbReference type="RefSeq" id="WP_139456618.1">
    <property type="nucleotide sequence ID" value="NZ_VDCH01000007.1"/>
</dbReference>
<keyword evidence="8" id="KW-0418">Kinase</keyword>
<evidence type="ECO:0000313" key="15">
    <source>
        <dbReference type="EMBL" id="TNJ39311.1"/>
    </source>
</evidence>
<dbReference type="InterPro" id="IPR003594">
    <property type="entry name" value="HATPase_dom"/>
</dbReference>
<dbReference type="InterPro" id="IPR050351">
    <property type="entry name" value="BphY/WalK/GraS-like"/>
</dbReference>
<dbReference type="EC" id="2.7.13.3" evidence="3"/>
<keyword evidence="11 12" id="KW-0472">Membrane</keyword>
<feature type="transmembrane region" description="Helical" evidence="12">
    <location>
        <begin position="182"/>
        <end position="200"/>
    </location>
</feature>
<evidence type="ECO:0000256" key="5">
    <source>
        <dbReference type="ARBA" id="ARBA00022553"/>
    </source>
</evidence>
<evidence type="ECO:0000256" key="3">
    <source>
        <dbReference type="ARBA" id="ARBA00012438"/>
    </source>
</evidence>
<dbReference type="Proteomes" id="UP000308271">
    <property type="component" value="Unassembled WGS sequence"/>
</dbReference>
<comment type="caution">
    <text evidence="15">The sequence shown here is derived from an EMBL/GenBank/DDBJ whole genome shotgun (WGS) entry which is preliminary data.</text>
</comment>
<dbReference type="CDD" id="cd00082">
    <property type="entry name" value="HisKA"/>
    <property type="match status" value="1"/>
</dbReference>
<dbReference type="GO" id="GO:0000155">
    <property type="term" value="F:phosphorelay sensor kinase activity"/>
    <property type="evidence" value="ECO:0007669"/>
    <property type="project" value="InterPro"/>
</dbReference>
<evidence type="ECO:0000259" key="14">
    <source>
        <dbReference type="PROSITE" id="PS50885"/>
    </source>
</evidence>
<evidence type="ECO:0000256" key="9">
    <source>
        <dbReference type="ARBA" id="ARBA00022840"/>
    </source>
</evidence>
<dbReference type="GO" id="GO:0030295">
    <property type="term" value="F:protein kinase activator activity"/>
    <property type="evidence" value="ECO:0007669"/>
    <property type="project" value="TreeGrafter"/>
</dbReference>
<dbReference type="Pfam" id="PF02518">
    <property type="entry name" value="HATPase_c"/>
    <property type="match status" value="1"/>
</dbReference>
<sequence>MVSLKHKLALGFGGLLAIIAVIGLLTIRQVDELGSAIDVILKQNYRSVAAAQEMKEALEKMNIDVLQSFSAEHLANPASIASSETRFRQALQTELGNITLPGEKEKADRIALLFDNYIKVIHAVSSDSMALEKRRDLYFMTALPLLAEIKTLAQQILDMNQANMNEANYAARRLAESAHNRILLAIAASAAVALIFSYQSRRWILKPVSRLIASANEIRNGNLDLVIETTSNDEIGQLSQAFNQMATKLRQVRRDDDEKLERSRKATQRVMNILPAPIAIFDPEGRVDFATHSAIRNFGIEPGTSAAQLGYDWLADLLWQAVETGGTVELSGNGYIQKFIENREFFFRPAATAIPRAPGGNGSSGVVLLLHDMTQAQEQKELKRGVVSTVSHQLRTPLTALRMAIHLLVEQRVGPLNDKQSELLHSALEESDRLAEILDDLLDLHKIESGKSRLNMTPQKPETLVKEGVEPFVGDMKEKAIRLMLDIPTALPEVQADAASIRHVFANLLSNAIRFTPNSGAITVRAQAELAGVRFSVEDTGSGIEPEHLKHLFDQFYRVPGQDEKSGIGLGLSIVREIVHMHGGTVGVESTLGKGSVFHFTLPEV</sequence>
<keyword evidence="12" id="KW-0812">Transmembrane</keyword>
<dbReference type="InterPro" id="IPR003660">
    <property type="entry name" value="HAMP_dom"/>
</dbReference>
<keyword evidence="4" id="KW-1003">Cell membrane</keyword>
<dbReference type="PANTHER" id="PTHR42878:SF7">
    <property type="entry name" value="SENSOR HISTIDINE KINASE GLRK"/>
    <property type="match status" value="1"/>
</dbReference>
<evidence type="ECO:0000256" key="1">
    <source>
        <dbReference type="ARBA" id="ARBA00000085"/>
    </source>
</evidence>
<evidence type="ECO:0000256" key="6">
    <source>
        <dbReference type="ARBA" id="ARBA00022679"/>
    </source>
</evidence>
<protein>
    <recommendedName>
        <fullName evidence="3">histidine kinase</fullName>
        <ecNumber evidence="3">2.7.13.3</ecNumber>
    </recommendedName>
</protein>
<dbReference type="Gene3D" id="6.10.340.10">
    <property type="match status" value="1"/>
</dbReference>
<organism evidence="15 16">
    <name type="scientific">Chlorobaculum thiosulfatiphilum</name>
    <name type="common">Chlorobium limicola f.sp. thiosulfatophilum</name>
    <dbReference type="NCBI Taxonomy" id="115852"/>
    <lineage>
        <taxon>Bacteria</taxon>
        <taxon>Pseudomonadati</taxon>
        <taxon>Chlorobiota</taxon>
        <taxon>Chlorobiia</taxon>
        <taxon>Chlorobiales</taxon>
        <taxon>Chlorobiaceae</taxon>
        <taxon>Chlorobaculum</taxon>
    </lineage>
</organism>
<dbReference type="SUPFAM" id="SSF55785">
    <property type="entry name" value="PYP-like sensor domain (PAS domain)"/>
    <property type="match status" value="1"/>
</dbReference>
<feature type="transmembrane region" description="Helical" evidence="12">
    <location>
        <begin position="6"/>
        <end position="27"/>
    </location>
</feature>
<dbReference type="SMART" id="SM00387">
    <property type="entry name" value="HATPase_c"/>
    <property type="match status" value="1"/>
</dbReference>
<gene>
    <name evidence="15" type="ORF">FGF66_05115</name>
</gene>
<dbReference type="SUPFAM" id="SSF158472">
    <property type="entry name" value="HAMP domain-like"/>
    <property type="match status" value="1"/>
</dbReference>
<dbReference type="PRINTS" id="PR00344">
    <property type="entry name" value="BCTRLSENSOR"/>
</dbReference>
<reference evidence="15 16" key="1">
    <citation type="submission" date="2019-05" db="EMBL/GenBank/DDBJ databases">
        <title>Draft Whole-Genome sequence of the green sulfur bacterium Chlorobaculum thiosulfatiphilum DSM 249.</title>
        <authorList>
            <person name="Meyer T.E."/>
            <person name="Kyndt J.A."/>
        </authorList>
    </citation>
    <scope>NUCLEOTIDE SEQUENCE [LARGE SCALE GENOMIC DNA]</scope>
    <source>
        <strain evidence="15 16">DSM 249</strain>
    </source>
</reference>
<evidence type="ECO:0000256" key="2">
    <source>
        <dbReference type="ARBA" id="ARBA00004236"/>
    </source>
</evidence>
<dbReference type="InterPro" id="IPR005467">
    <property type="entry name" value="His_kinase_dom"/>
</dbReference>
<dbReference type="GO" id="GO:0007234">
    <property type="term" value="P:osmosensory signaling via phosphorelay pathway"/>
    <property type="evidence" value="ECO:0007669"/>
    <property type="project" value="TreeGrafter"/>
</dbReference>
<dbReference type="EMBL" id="VDCH01000007">
    <property type="protein sequence ID" value="TNJ39311.1"/>
    <property type="molecule type" value="Genomic_DNA"/>
</dbReference>